<dbReference type="AlphaFoldDB" id="A0A1M7L399"/>
<dbReference type="STRING" id="735517.SAMN05444272_3056"/>
<proteinExistence type="predicted"/>
<name>A0A1M7L399_9HYPH</name>
<dbReference type="InterPro" id="IPR005331">
    <property type="entry name" value="Sulfotransferase"/>
</dbReference>
<dbReference type="GO" id="GO:0008146">
    <property type="term" value="F:sulfotransferase activity"/>
    <property type="evidence" value="ECO:0007669"/>
    <property type="project" value="InterPro"/>
</dbReference>
<protein>
    <submittedName>
        <fullName evidence="1">Sulfotransferase family protein</fullName>
    </submittedName>
</protein>
<dbReference type="EMBL" id="FRBW01000003">
    <property type="protein sequence ID" value="SHM72328.1"/>
    <property type="molecule type" value="Genomic_DNA"/>
</dbReference>
<keyword evidence="1" id="KW-0808">Transferase</keyword>
<keyword evidence="2" id="KW-1185">Reference proteome</keyword>
<dbReference type="Proteomes" id="UP000186002">
    <property type="component" value="Unassembled WGS sequence"/>
</dbReference>
<accession>A0A1M7L399</accession>
<dbReference type="OrthoDB" id="554104at2"/>
<organism evidence="1 2">
    <name type="scientific">Roseibium suaedae</name>
    <dbReference type="NCBI Taxonomy" id="735517"/>
    <lineage>
        <taxon>Bacteria</taxon>
        <taxon>Pseudomonadati</taxon>
        <taxon>Pseudomonadota</taxon>
        <taxon>Alphaproteobacteria</taxon>
        <taxon>Hyphomicrobiales</taxon>
        <taxon>Stappiaceae</taxon>
        <taxon>Roseibium</taxon>
    </lineage>
</organism>
<sequence>MLHSLYSAIDRRRRPLREHHFVTFPDIKVAYARVPGCPARTLSKLIDRLSSSALACKSGMAASRSRGTSSAGNSSQRKPDPALVWHRDADLYTARDLQRKLPDAFVFALIQNPFERVADSFVSVIESEAPLPTFFADNGFSKDMSLDQFAARVATTSDMSCDNQLRTQTSILKHEGRIVPDLILSMDRLHLQWSRLRGQLWERSNVDIGPKAPAISTSARVQELAQALTKSPAARELRRRFARDYVLLDTSWNGATPVRSASPIRISA</sequence>
<gene>
    <name evidence="1" type="ORF">SAMN05444272_3056</name>
</gene>
<dbReference type="GO" id="GO:0016020">
    <property type="term" value="C:membrane"/>
    <property type="evidence" value="ECO:0007669"/>
    <property type="project" value="InterPro"/>
</dbReference>
<dbReference type="Pfam" id="PF03567">
    <property type="entry name" value="Sulfotransfer_2"/>
    <property type="match status" value="1"/>
</dbReference>
<evidence type="ECO:0000313" key="1">
    <source>
        <dbReference type="EMBL" id="SHM72328.1"/>
    </source>
</evidence>
<reference evidence="1 2" key="1">
    <citation type="submission" date="2016-11" db="EMBL/GenBank/DDBJ databases">
        <authorList>
            <person name="Jaros S."/>
            <person name="Januszkiewicz K."/>
            <person name="Wedrychowicz H."/>
        </authorList>
    </citation>
    <scope>NUCLEOTIDE SEQUENCE [LARGE SCALE GENOMIC DNA]</scope>
    <source>
        <strain evidence="1 2">DSM 22153</strain>
    </source>
</reference>
<evidence type="ECO:0000313" key="2">
    <source>
        <dbReference type="Proteomes" id="UP000186002"/>
    </source>
</evidence>